<feature type="compositionally biased region" description="Basic residues" evidence="1">
    <location>
        <begin position="25"/>
        <end position="49"/>
    </location>
</feature>
<feature type="transmembrane region" description="Helical" evidence="2">
    <location>
        <begin position="90"/>
        <end position="107"/>
    </location>
</feature>
<gene>
    <name evidence="4" type="ORF">DBZ45_03285</name>
</gene>
<feature type="transmembrane region" description="Helical" evidence="2">
    <location>
        <begin position="128"/>
        <end position="150"/>
    </location>
</feature>
<dbReference type="OrthoDB" id="3693644at2"/>
<dbReference type="PANTHER" id="PTHR35797">
    <property type="entry name" value="PROTEASE-RELATED"/>
    <property type="match status" value="1"/>
</dbReference>
<feature type="transmembrane region" description="Helical" evidence="2">
    <location>
        <begin position="280"/>
        <end position="300"/>
    </location>
</feature>
<dbReference type="AlphaFoldDB" id="A0A328HKP9"/>
<feature type="domain" description="CAAX prenyl protease 2/Lysostaphin resistance protein A-like" evidence="3">
    <location>
        <begin position="166"/>
        <end position="264"/>
    </location>
</feature>
<proteinExistence type="predicted"/>
<evidence type="ECO:0000313" key="5">
    <source>
        <dbReference type="Proteomes" id="UP000249166"/>
    </source>
</evidence>
<feature type="region of interest" description="Disordered" evidence="1">
    <location>
        <begin position="1"/>
        <end position="52"/>
    </location>
</feature>
<feature type="transmembrane region" description="Helical" evidence="2">
    <location>
        <begin position="200"/>
        <end position="216"/>
    </location>
</feature>
<evidence type="ECO:0000256" key="1">
    <source>
        <dbReference type="SAM" id="MobiDB-lite"/>
    </source>
</evidence>
<sequence>MAQPSPAEQPMPARRALHAGGADRRRSRKEGARHRTVPRRGTKARRRTIGPRGALTWPAGHRLPLFFALAFAISWMLWPLTLLNPNSSPLIPFGPALAAAITAYLAGGKAELLRLLRQLARWRVAGRWYLAAAGLPCLLVAVSAGLTVSGGAPAPELGPNPGWFMLLGTFAFTLVAVGLFEELGWRGYAQPLLQRDRPALSAALLLGLVWAAWHLPELLSDPTGQRPPLPFLLMVLAQSVLLAWLYNSSGSVPICMVFHAAFNTSGALVFPAMLGPDYLTLWWTVALLHVLAALVVIAVAGPLRLARTLDTNPSNGIT</sequence>
<keyword evidence="2" id="KW-0472">Membrane</keyword>
<feature type="transmembrane region" description="Helical" evidence="2">
    <location>
        <begin position="254"/>
        <end position="274"/>
    </location>
</feature>
<keyword evidence="2" id="KW-1133">Transmembrane helix</keyword>
<keyword evidence="2" id="KW-0812">Transmembrane</keyword>
<evidence type="ECO:0000259" key="3">
    <source>
        <dbReference type="Pfam" id="PF02517"/>
    </source>
</evidence>
<reference evidence="4 5" key="1">
    <citation type="submission" date="2018-04" db="EMBL/GenBank/DDBJ databases">
        <title>Bacteria isolated from cave deposits of Manipur.</title>
        <authorList>
            <person name="Sahoo D."/>
            <person name="Sarangthem I."/>
            <person name="Nandeibam J."/>
        </authorList>
    </citation>
    <scope>NUCLEOTIDE SEQUENCE [LARGE SCALE GENOMIC DNA]</scope>
    <source>
        <strain evidence="5">mrc11</strain>
    </source>
</reference>
<dbReference type="EMBL" id="QLNP01000038">
    <property type="protein sequence ID" value="RAM38754.1"/>
    <property type="molecule type" value="Genomic_DNA"/>
</dbReference>
<dbReference type="RefSeq" id="WP_111902538.1">
    <property type="nucleotide sequence ID" value="NZ_QLNP01000038.1"/>
</dbReference>
<dbReference type="GO" id="GO:0004175">
    <property type="term" value="F:endopeptidase activity"/>
    <property type="evidence" value="ECO:0007669"/>
    <property type="project" value="UniProtKB-ARBA"/>
</dbReference>
<dbReference type="GO" id="GO:0080120">
    <property type="term" value="P:CAAX-box protein maturation"/>
    <property type="evidence" value="ECO:0007669"/>
    <property type="project" value="UniProtKB-ARBA"/>
</dbReference>
<comment type="caution">
    <text evidence="4">The sequence shown here is derived from an EMBL/GenBank/DDBJ whole genome shotgun (WGS) entry which is preliminary data.</text>
</comment>
<accession>A0A328HKP9</accession>
<dbReference type="Proteomes" id="UP000249166">
    <property type="component" value="Unassembled WGS sequence"/>
</dbReference>
<evidence type="ECO:0000256" key="2">
    <source>
        <dbReference type="SAM" id="Phobius"/>
    </source>
</evidence>
<feature type="transmembrane region" description="Helical" evidence="2">
    <location>
        <begin position="55"/>
        <end position="78"/>
    </location>
</feature>
<protein>
    <recommendedName>
        <fullName evidence="3">CAAX prenyl protease 2/Lysostaphin resistance protein A-like domain-containing protein</fullName>
    </recommendedName>
</protein>
<name>A0A328HKP9_ARTGO</name>
<evidence type="ECO:0000313" key="4">
    <source>
        <dbReference type="EMBL" id="RAM38754.1"/>
    </source>
</evidence>
<dbReference type="InterPro" id="IPR042150">
    <property type="entry name" value="MmRce1-like"/>
</dbReference>
<dbReference type="InterPro" id="IPR003675">
    <property type="entry name" value="Rce1/LyrA-like_dom"/>
</dbReference>
<dbReference type="Pfam" id="PF02517">
    <property type="entry name" value="Rce1-like"/>
    <property type="match status" value="1"/>
</dbReference>
<feature type="transmembrane region" description="Helical" evidence="2">
    <location>
        <begin position="162"/>
        <end position="180"/>
    </location>
</feature>
<feature type="transmembrane region" description="Helical" evidence="2">
    <location>
        <begin position="228"/>
        <end position="247"/>
    </location>
</feature>
<dbReference type="PANTHER" id="PTHR35797:SF1">
    <property type="entry name" value="PROTEASE"/>
    <property type="match status" value="1"/>
</dbReference>
<organism evidence="4 5">
    <name type="scientific">Arthrobacter globiformis</name>
    <dbReference type="NCBI Taxonomy" id="1665"/>
    <lineage>
        <taxon>Bacteria</taxon>
        <taxon>Bacillati</taxon>
        <taxon>Actinomycetota</taxon>
        <taxon>Actinomycetes</taxon>
        <taxon>Micrococcales</taxon>
        <taxon>Micrococcaceae</taxon>
        <taxon>Arthrobacter</taxon>
    </lineage>
</organism>